<feature type="compositionally biased region" description="Polar residues" evidence="1">
    <location>
        <begin position="113"/>
        <end position="130"/>
    </location>
</feature>
<dbReference type="Proteomes" id="UP000316095">
    <property type="component" value="Unassembled WGS sequence"/>
</dbReference>
<dbReference type="EMBL" id="SJPG01000001">
    <property type="protein sequence ID" value="TWT63682.1"/>
    <property type="molecule type" value="Genomic_DNA"/>
</dbReference>
<feature type="region of interest" description="Disordered" evidence="1">
    <location>
        <begin position="42"/>
        <end position="88"/>
    </location>
</feature>
<dbReference type="GO" id="GO:0009055">
    <property type="term" value="F:electron transfer activity"/>
    <property type="evidence" value="ECO:0007669"/>
    <property type="project" value="InterPro"/>
</dbReference>
<feature type="compositionally biased region" description="Polar residues" evidence="1">
    <location>
        <begin position="42"/>
        <end position="79"/>
    </location>
</feature>
<evidence type="ECO:0000313" key="3">
    <source>
        <dbReference type="Proteomes" id="UP000316095"/>
    </source>
</evidence>
<keyword evidence="3" id="KW-1185">Reference proteome</keyword>
<organism evidence="2 3">
    <name type="scientific">Rubinisphaera italica</name>
    <dbReference type="NCBI Taxonomy" id="2527969"/>
    <lineage>
        <taxon>Bacteria</taxon>
        <taxon>Pseudomonadati</taxon>
        <taxon>Planctomycetota</taxon>
        <taxon>Planctomycetia</taxon>
        <taxon>Planctomycetales</taxon>
        <taxon>Planctomycetaceae</taxon>
        <taxon>Rubinisphaera</taxon>
    </lineage>
</organism>
<dbReference type="SUPFAM" id="SSF47175">
    <property type="entry name" value="Cytochromes"/>
    <property type="match status" value="1"/>
</dbReference>
<dbReference type="GO" id="GO:0020037">
    <property type="term" value="F:heme binding"/>
    <property type="evidence" value="ECO:0007669"/>
    <property type="project" value="InterPro"/>
</dbReference>
<gene>
    <name evidence="2" type="ORF">Pan54_44380</name>
</gene>
<evidence type="ECO:0000256" key="1">
    <source>
        <dbReference type="SAM" id="MobiDB-lite"/>
    </source>
</evidence>
<feature type="region of interest" description="Disordered" evidence="1">
    <location>
        <begin position="103"/>
        <end position="151"/>
    </location>
</feature>
<evidence type="ECO:0008006" key="4">
    <source>
        <dbReference type="Google" id="ProtNLM"/>
    </source>
</evidence>
<reference evidence="2 3" key="1">
    <citation type="submission" date="2019-02" db="EMBL/GenBank/DDBJ databases">
        <title>Deep-cultivation of Planctomycetes and their phenomic and genomic characterization uncovers novel biology.</title>
        <authorList>
            <person name="Wiegand S."/>
            <person name="Jogler M."/>
            <person name="Boedeker C."/>
            <person name="Pinto D."/>
            <person name="Vollmers J."/>
            <person name="Rivas-Marin E."/>
            <person name="Kohn T."/>
            <person name="Peeters S.H."/>
            <person name="Heuer A."/>
            <person name="Rast P."/>
            <person name="Oberbeckmann S."/>
            <person name="Bunk B."/>
            <person name="Jeske O."/>
            <person name="Meyerdierks A."/>
            <person name="Storesund J.E."/>
            <person name="Kallscheuer N."/>
            <person name="Luecker S."/>
            <person name="Lage O.M."/>
            <person name="Pohl T."/>
            <person name="Merkel B.J."/>
            <person name="Hornburger P."/>
            <person name="Mueller R.-W."/>
            <person name="Bruemmer F."/>
            <person name="Labrenz M."/>
            <person name="Spormann A.M."/>
            <person name="Op Den Camp H."/>
            <person name="Overmann J."/>
            <person name="Amann R."/>
            <person name="Jetten M.S.M."/>
            <person name="Mascher T."/>
            <person name="Medema M.H."/>
            <person name="Devos D.P."/>
            <person name="Kaster A.-K."/>
            <person name="Ovreas L."/>
            <person name="Rohde M."/>
            <person name="Galperin M.Y."/>
            <person name="Jogler C."/>
        </authorList>
    </citation>
    <scope>NUCLEOTIDE SEQUENCE [LARGE SCALE GENOMIC DNA]</scope>
    <source>
        <strain evidence="2 3">Pan54</strain>
    </source>
</reference>
<sequence length="379" mass="41660">MFKTTKYDRKLLVLRTVFHARISYALLLILCLCSSTGMIGCSSKSSPTPAENSTESAPKQTTAENQSTPSKTDQASDSNNDPDRKYVDGIPYDVFYDRPLTVAAENTSPPPATNNMAATSTPQKNSNGMNASTPPPTTETPPPATAASSGWDEVITKDRLIEEITRIRNTLTANLNSVGSFNRELLPIQIDSATLAALSGIATQHPGDFTWKDKAHFVRDMSSEIAMAAETRGRPAFEVAETQFLNIIEILNGGAPAELPESDPETVFSDVADRNLLMKKIKEYNDWFRTTISGDSELKSKKEDVIAKAALLRALGQVVHLDDYVFADEDEYQEYCQELIDGSAKMLEGAETDDYTLYDTGFQLLNKSCNDCHPVYLNN</sequence>
<dbReference type="GO" id="GO:0005506">
    <property type="term" value="F:iron ion binding"/>
    <property type="evidence" value="ECO:0007669"/>
    <property type="project" value="InterPro"/>
</dbReference>
<feature type="compositionally biased region" description="Pro residues" evidence="1">
    <location>
        <begin position="133"/>
        <end position="144"/>
    </location>
</feature>
<protein>
    <recommendedName>
        <fullName evidence="4">Cytochrome C</fullName>
    </recommendedName>
</protein>
<proteinExistence type="predicted"/>
<comment type="caution">
    <text evidence="2">The sequence shown here is derived from an EMBL/GenBank/DDBJ whole genome shotgun (WGS) entry which is preliminary data.</text>
</comment>
<dbReference type="GO" id="GO:0022900">
    <property type="term" value="P:electron transport chain"/>
    <property type="evidence" value="ECO:0007669"/>
    <property type="project" value="InterPro"/>
</dbReference>
<dbReference type="AlphaFoldDB" id="A0A5C5XPH3"/>
<name>A0A5C5XPH3_9PLAN</name>
<evidence type="ECO:0000313" key="2">
    <source>
        <dbReference type="EMBL" id="TWT63682.1"/>
    </source>
</evidence>
<accession>A0A5C5XPH3</accession>
<dbReference type="OrthoDB" id="290618at2"/>
<dbReference type="InterPro" id="IPR010980">
    <property type="entry name" value="Cyt_c/b562"/>
</dbReference>
<dbReference type="RefSeq" id="WP_146505454.1">
    <property type="nucleotide sequence ID" value="NZ_SJPG01000001.1"/>
</dbReference>